<evidence type="ECO:0000256" key="1">
    <source>
        <dbReference type="SAM" id="MobiDB-lite"/>
    </source>
</evidence>
<keyword evidence="3" id="KW-1185">Reference proteome</keyword>
<feature type="compositionally biased region" description="Low complexity" evidence="1">
    <location>
        <begin position="200"/>
        <end position="211"/>
    </location>
</feature>
<name>A0A0D7BSQ8_9AGAR</name>
<dbReference type="AlphaFoldDB" id="A0A0D7BSQ8"/>
<reference evidence="2 3" key="1">
    <citation type="journal article" date="2015" name="Fungal Genet. Biol.">
        <title>Evolution of novel wood decay mechanisms in Agaricales revealed by the genome sequences of Fistulina hepatica and Cylindrobasidium torrendii.</title>
        <authorList>
            <person name="Floudas D."/>
            <person name="Held B.W."/>
            <person name="Riley R."/>
            <person name="Nagy L.G."/>
            <person name="Koehler G."/>
            <person name="Ransdell A.S."/>
            <person name="Younus H."/>
            <person name="Chow J."/>
            <person name="Chiniquy J."/>
            <person name="Lipzen A."/>
            <person name="Tritt A."/>
            <person name="Sun H."/>
            <person name="Haridas S."/>
            <person name="LaButti K."/>
            <person name="Ohm R.A."/>
            <person name="Kues U."/>
            <person name="Blanchette R.A."/>
            <person name="Grigoriev I.V."/>
            <person name="Minto R.E."/>
            <person name="Hibbett D.S."/>
        </authorList>
    </citation>
    <scope>NUCLEOTIDE SEQUENCE [LARGE SCALE GENOMIC DNA]</scope>
    <source>
        <strain evidence="2 3">FP15055 ss-10</strain>
    </source>
</reference>
<protein>
    <submittedName>
        <fullName evidence="2">Uncharacterized protein</fullName>
    </submittedName>
</protein>
<proteinExistence type="predicted"/>
<evidence type="ECO:0000313" key="2">
    <source>
        <dbReference type="EMBL" id="KIY73280.1"/>
    </source>
</evidence>
<dbReference type="Proteomes" id="UP000054007">
    <property type="component" value="Unassembled WGS sequence"/>
</dbReference>
<organism evidence="2 3">
    <name type="scientific">Cylindrobasidium torrendii FP15055 ss-10</name>
    <dbReference type="NCBI Taxonomy" id="1314674"/>
    <lineage>
        <taxon>Eukaryota</taxon>
        <taxon>Fungi</taxon>
        <taxon>Dikarya</taxon>
        <taxon>Basidiomycota</taxon>
        <taxon>Agaricomycotina</taxon>
        <taxon>Agaricomycetes</taxon>
        <taxon>Agaricomycetidae</taxon>
        <taxon>Agaricales</taxon>
        <taxon>Marasmiineae</taxon>
        <taxon>Physalacriaceae</taxon>
        <taxon>Cylindrobasidium</taxon>
    </lineage>
</organism>
<sequence>MGKSKSKSKGLKRYEPPTDEFYIEVVNPIGIDQGISNPEFHKCLGIWLECVSGIKPFAFWYFGTMTSVIAAFVDQEFTDELKRKLLGEHVIGEHLSAVFEYNYRNFGDPERVLHCKKGSYDVVPRQVYNVPLPTNYSSSLRYDRRFAIVPTEPLYPDQLADESVPIASSSEASTPLLPPPWMSVATSATLRPLGRPMPISTSGKNASSSTSVKDEPVDEKLSGRSSLGKRKRADGVKEESTDSPPPPELPPPKKRAPRNLDAYLAKLVAKKQGGSAPPLPAQSDTVKEEEDSKVKAEDSLGTPPPQSRRPPVRGDDSKKPKGPPPMRGRPPMRR</sequence>
<accession>A0A0D7BSQ8</accession>
<feature type="region of interest" description="Disordered" evidence="1">
    <location>
        <begin position="192"/>
        <end position="334"/>
    </location>
</feature>
<evidence type="ECO:0000313" key="3">
    <source>
        <dbReference type="Proteomes" id="UP000054007"/>
    </source>
</evidence>
<dbReference type="EMBL" id="KN880437">
    <property type="protein sequence ID" value="KIY73280.1"/>
    <property type="molecule type" value="Genomic_DNA"/>
</dbReference>
<feature type="compositionally biased region" description="Basic and acidic residues" evidence="1">
    <location>
        <begin position="212"/>
        <end position="222"/>
    </location>
</feature>
<gene>
    <name evidence="2" type="ORF">CYLTODRAFT_417241</name>
</gene>